<evidence type="ECO:0000313" key="2">
    <source>
        <dbReference type="Proteomes" id="UP000002011"/>
    </source>
</evidence>
<keyword evidence="2" id="KW-1185">Reference proteome</keyword>
<protein>
    <submittedName>
        <fullName evidence="1">Uncharacterized protein</fullName>
    </submittedName>
</protein>
<organism evidence="1 2">
    <name type="scientific">Dyadobacter fermentans (strain ATCC 700827 / DSM 18053 / CIP 107007 / KCTC 52180 / NS114)</name>
    <dbReference type="NCBI Taxonomy" id="471854"/>
    <lineage>
        <taxon>Bacteria</taxon>
        <taxon>Pseudomonadati</taxon>
        <taxon>Bacteroidota</taxon>
        <taxon>Cytophagia</taxon>
        <taxon>Cytophagales</taxon>
        <taxon>Spirosomataceae</taxon>
        <taxon>Dyadobacter</taxon>
    </lineage>
</organism>
<proteinExistence type="predicted"/>
<dbReference type="Proteomes" id="UP000002011">
    <property type="component" value="Chromosome"/>
</dbReference>
<name>C6W6Z9_DYAFD</name>
<reference evidence="1 2" key="1">
    <citation type="journal article" date="2009" name="Stand. Genomic Sci.">
        <title>Complete genome sequence of Dyadobacter fermentans type strain (NS114).</title>
        <authorList>
            <person name="Lang E."/>
            <person name="Lapidus A."/>
            <person name="Chertkov O."/>
            <person name="Brettin T."/>
            <person name="Detter J.C."/>
            <person name="Han C."/>
            <person name="Copeland A."/>
            <person name="Glavina Del Rio T."/>
            <person name="Nolan M."/>
            <person name="Chen F."/>
            <person name="Lucas S."/>
            <person name="Tice H."/>
            <person name="Cheng J.F."/>
            <person name="Land M."/>
            <person name="Hauser L."/>
            <person name="Chang Y.J."/>
            <person name="Jeffries C.D."/>
            <person name="Kopitz M."/>
            <person name="Bruce D."/>
            <person name="Goodwin L."/>
            <person name="Pitluck S."/>
            <person name="Ovchinnikova G."/>
            <person name="Pati A."/>
            <person name="Ivanova N."/>
            <person name="Mavrommatis K."/>
            <person name="Chen A."/>
            <person name="Palaniappan K."/>
            <person name="Chain P."/>
            <person name="Bristow J."/>
            <person name="Eisen J.A."/>
            <person name="Markowitz V."/>
            <person name="Hugenholtz P."/>
            <person name="Goker M."/>
            <person name="Rohde M."/>
            <person name="Kyrpides N.C."/>
            <person name="Klenk H.P."/>
        </authorList>
    </citation>
    <scope>NUCLEOTIDE SEQUENCE [LARGE SCALE GENOMIC DNA]</scope>
    <source>
        <strain evidence="2">ATCC 700827 / DSM 18053 / CIP 107007 / KCTC 52180 / NS114</strain>
    </source>
</reference>
<gene>
    <name evidence="1" type="ordered locus">Dfer_1360</name>
</gene>
<accession>C6W6Z9</accession>
<sequence>MQLYIHAYMKNADNFDDVAGGLSFPPALPTKCFRCNPDILQVGLVPTGQAV</sequence>
<dbReference type="AlphaFoldDB" id="C6W6Z9"/>
<dbReference type="HOGENOM" id="CLU_3098252_0_0_10"/>
<evidence type="ECO:0000313" key="1">
    <source>
        <dbReference type="EMBL" id="ACT92608.1"/>
    </source>
</evidence>
<dbReference type="EMBL" id="CP001619">
    <property type="protein sequence ID" value="ACT92608.1"/>
    <property type="molecule type" value="Genomic_DNA"/>
</dbReference>
<dbReference type="KEGG" id="dfe:Dfer_1360"/>